<evidence type="ECO:0000313" key="12">
    <source>
        <dbReference type="EMBL" id="MDO6422742.1"/>
    </source>
</evidence>
<dbReference type="InterPro" id="IPR050092">
    <property type="entry name" value="RNase_H"/>
</dbReference>
<evidence type="ECO:0000256" key="10">
    <source>
        <dbReference type="ARBA" id="ARBA00022842"/>
    </source>
</evidence>
<dbReference type="SUPFAM" id="SSF53098">
    <property type="entry name" value="Ribonuclease H-like"/>
    <property type="match status" value="1"/>
</dbReference>
<dbReference type="RefSeq" id="WP_011466554.1">
    <property type="nucleotide sequence ID" value="NZ_CP123764.1"/>
</dbReference>
<comment type="cofactor">
    <cofactor evidence="2">
        <name>Mg(2+)</name>
        <dbReference type="ChEBI" id="CHEBI:18420"/>
    </cofactor>
</comment>
<evidence type="ECO:0000256" key="5">
    <source>
        <dbReference type="ARBA" id="ARBA00012180"/>
    </source>
</evidence>
<dbReference type="Proteomes" id="UP001169760">
    <property type="component" value="Unassembled WGS sequence"/>
</dbReference>
<dbReference type="GO" id="GO:0000287">
    <property type="term" value="F:magnesium ion binding"/>
    <property type="evidence" value="ECO:0007669"/>
    <property type="project" value="InterPro"/>
</dbReference>
<evidence type="ECO:0000256" key="3">
    <source>
        <dbReference type="ARBA" id="ARBA00005300"/>
    </source>
</evidence>
<evidence type="ECO:0000256" key="1">
    <source>
        <dbReference type="ARBA" id="ARBA00000077"/>
    </source>
</evidence>
<evidence type="ECO:0000256" key="9">
    <source>
        <dbReference type="ARBA" id="ARBA00022801"/>
    </source>
</evidence>
<dbReference type="PANTHER" id="PTHR10642:SF26">
    <property type="entry name" value="RIBONUCLEASE H1"/>
    <property type="match status" value="1"/>
</dbReference>
<sequence length="252" mass="27288">MASKFYVVWQGRQTGIFTDWATCKKQIDKFAGARYKSFPTKAEAEAAFGGKGVTASTGAGKRATGNNTVKTYSAKEVDALDAYTKIFTDGGCEPNPGNAGSGIAVYRDGKISELWYGLYNPNGTNNTAELNALHQAMMLAEQELAAGNSTAIFCDSKYSIQCITQWAAGWQKKGWKKAGGEIKNLELIQTMFALYQTLKGKVQILHVNGHVGVEGNELADRMSILAIESQETEFARYGEPIDIAGLLAMRNG</sequence>
<comment type="catalytic activity">
    <reaction evidence="1">
        <text>Endonucleolytic cleavage to 5'-phosphomonoester.</text>
        <dbReference type="EC" id="3.1.26.4"/>
    </reaction>
</comment>
<dbReference type="InterPro" id="IPR022892">
    <property type="entry name" value="RNaseHI"/>
</dbReference>
<evidence type="ECO:0000259" key="11">
    <source>
        <dbReference type="PROSITE" id="PS50879"/>
    </source>
</evidence>
<dbReference type="PIRSF" id="PIRSF036852">
    <property type="entry name" value="Ribonuclease_H1_euk"/>
    <property type="match status" value="1"/>
</dbReference>
<keyword evidence="6" id="KW-0540">Nuclease</keyword>
<accession>A0AAW7X8J9</accession>
<dbReference type="Pfam" id="PF01693">
    <property type="entry name" value="Cauli_VI"/>
    <property type="match status" value="1"/>
</dbReference>
<dbReference type="AlphaFoldDB" id="A0AAW7X8J9"/>
<dbReference type="FunFam" id="3.40.970.10:FF:000001">
    <property type="entry name" value="Ribonuclease H1"/>
    <property type="match status" value="1"/>
</dbReference>
<dbReference type="GO" id="GO:0004523">
    <property type="term" value="F:RNA-DNA hybrid ribonuclease activity"/>
    <property type="evidence" value="ECO:0007669"/>
    <property type="project" value="UniProtKB-EC"/>
</dbReference>
<evidence type="ECO:0000256" key="6">
    <source>
        <dbReference type="ARBA" id="ARBA00022722"/>
    </source>
</evidence>
<feature type="domain" description="RNase H type-1" evidence="11">
    <location>
        <begin position="80"/>
        <end position="228"/>
    </location>
</feature>
<dbReference type="GeneID" id="98611784"/>
<gene>
    <name evidence="12" type="ORF">Q4521_09670</name>
</gene>
<dbReference type="SUPFAM" id="SSF55658">
    <property type="entry name" value="L9 N-domain-like"/>
    <property type="match status" value="1"/>
</dbReference>
<proteinExistence type="inferred from homology"/>
<dbReference type="Pfam" id="PF00075">
    <property type="entry name" value="RNase_H"/>
    <property type="match status" value="1"/>
</dbReference>
<organism evidence="12 13">
    <name type="scientific">Saccharophagus degradans</name>
    <dbReference type="NCBI Taxonomy" id="86304"/>
    <lineage>
        <taxon>Bacteria</taxon>
        <taxon>Pseudomonadati</taxon>
        <taxon>Pseudomonadota</taxon>
        <taxon>Gammaproteobacteria</taxon>
        <taxon>Cellvibrionales</taxon>
        <taxon>Cellvibrionaceae</taxon>
        <taxon>Saccharophagus</taxon>
    </lineage>
</organism>
<dbReference type="InterPro" id="IPR002156">
    <property type="entry name" value="RNaseH_domain"/>
</dbReference>
<keyword evidence="7" id="KW-0479">Metal-binding</keyword>
<dbReference type="EMBL" id="JAUOPB010000006">
    <property type="protein sequence ID" value="MDO6422742.1"/>
    <property type="molecule type" value="Genomic_DNA"/>
</dbReference>
<dbReference type="InterPro" id="IPR009027">
    <property type="entry name" value="Ribosomal_bL9/RNase_H1_N"/>
</dbReference>
<dbReference type="PROSITE" id="PS50879">
    <property type="entry name" value="RNASE_H_1"/>
    <property type="match status" value="1"/>
</dbReference>
<evidence type="ECO:0000256" key="7">
    <source>
        <dbReference type="ARBA" id="ARBA00022723"/>
    </source>
</evidence>
<dbReference type="PANTHER" id="PTHR10642">
    <property type="entry name" value="RIBONUCLEASE H1"/>
    <property type="match status" value="1"/>
</dbReference>
<comment type="subunit">
    <text evidence="4">Monomer.</text>
</comment>
<dbReference type="GO" id="GO:0003676">
    <property type="term" value="F:nucleic acid binding"/>
    <property type="evidence" value="ECO:0007669"/>
    <property type="project" value="InterPro"/>
</dbReference>
<comment type="similarity">
    <text evidence="3">Belongs to the RNase H family.</text>
</comment>
<evidence type="ECO:0000256" key="4">
    <source>
        <dbReference type="ARBA" id="ARBA00011245"/>
    </source>
</evidence>
<keyword evidence="10" id="KW-0460">Magnesium</keyword>
<evidence type="ECO:0000313" key="13">
    <source>
        <dbReference type="Proteomes" id="UP001169760"/>
    </source>
</evidence>
<evidence type="ECO:0000256" key="2">
    <source>
        <dbReference type="ARBA" id="ARBA00001946"/>
    </source>
</evidence>
<keyword evidence="9" id="KW-0378">Hydrolase</keyword>
<dbReference type="GO" id="GO:0043137">
    <property type="term" value="P:DNA replication, removal of RNA primer"/>
    <property type="evidence" value="ECO:0007669"/>
    <property type="project" value="TreeGrafter"/>
</dbReference>
<name>A0AAW7X8J9_9GAMM</name>
<comment type="caution">
    <text evidence="12">The sequence shown here is derived from an EMBL/GenBank/DDBJ whole genome shotgun (WGS) entry which is preliminary data.</text>
</comment>
<dbReference type="Gene3D" id="3.40.970.10">
    <property type="entry name" value="Ribonuclease H1, N-terminal domain"/>
    <property type="match status" value="1"/>
</dbReference>
<dbReference type="InterPro" id="IPR017067">
    <property type="entry name" value="RNase_H1_euk"/>
</dbReference>
<dbReference type="InterPro" id="IPR011320">
    <property type="entry name" value="RNase_H1_N"/>
</dbReference>
<dbReference type="InterPro" id="IPR037056">
    <property type="entry name" value="RNase_H1_N_sf"/>
</dbReference>
<dbReference type="InterPro" id="IPR036397">
    <property type="entry name" value="RNaseH_sf"/>
</dbReference>
<reference evidence="12" key="1">
    <citation type="submission" date="2023-07" db="EMBL/GenBank/DDBJ databases">
        <title>Genome content predicts the carbon catabolic preferences of heterotrophic bacteria.</title>
        <authorList>
            <person name="Gralka M."/>
        </authorList>
    </citation>
    <scope>NUCLEOTIDE SEQUENCE</scope>
    <source>
        <strain evidence="12">I3M17_2</strain>
    </source>
</reference>
<dbReference type="Gene3D" id="3.30.420.10">
    <property type="entry name" value="Ribonuclease H-like superfamily/Ribonuclease H"/>
    <property type="match status" value="1"/>
</dbReference>
<protein>
    <recommendedName>
        <fullName evidence="5">ribonuclease H</fullName>
        <ecNumber evidence="5">3.1.26.4</ecNumber>
    </recommendedName>
</protein>
<evidence type="ECO:0000256" key="8">
    <source>
        <dbReference type="ARBA" id="ARBA00022759"/>
    </source>
</evidence>
<dbReference type="CDD" id="cd09278">
    <property type="entry name" value="RNase_HI_prokaryote_like"/>
    <property type="match status" value="1"/>
</dbReference>
<dbReference type="EC" id="3.1.26.4" evidence="5"/>
<dbReference type="InterPro" id="IPR012337">
    <property type="entry name" value="RNaseH-like_sf"/>
</dbReference>
<keyword evidence="8" id="KW-0255">Endonuclease</keyword>